<feature type="transmembrane region" description="Helical" evidence="1">
    <location>
        <begin position="7"/>
        <end position="25"/>
    </location>
</feature>
<dbReference type="Proteomes" id="UP000298653">
    <property type="component" value="Chromosome"/>
</dbReference>
<organism evidence="2 3">
    <name type="scientific">Anaerostipes rhamnosivorans</name>
    <dbReference type="NCBI Taxonomy" id="1229621"/>
    <lineage>
        <taxon>Bacteria</taxon>
        <taxon>Bacillati</taxon>
        <taxon>Bacillota</taxon>
        <taxon>Clostridia</taxon>
        <taxon>Lachnospirales</taxon>
        <taxon>Lachnospiraceae</taxon>
        <taxon>Anaerostipes</taxon>
    </lineage>
</organism>
<keyword evidence="1" id="KW-1133">Transmembrane helix</keyword>
<keyword evidence="3" id="KW-1185">Reference proteome</keyword>
<evidence type="ECO:0000256" key="1">
    <source>
        <dbReference type="SAM" id="Phobius"/>
    </source>
</evidence>
<sequence>MKQIIENYGRVIVVIITAVGAVLLIKNVVFSQMQVNGGIKDTNHISSNEFFQRQGKPELSGVREEDGTARRIVIKKEDHLDPRQLVTASDKKDGDLTGQIKIYTVRTMEGKEIRNLFESEFLDTSGEKEFTLLYTVKNSFGLSAEGRIKVLVKNYGENHSE</sequence>
<dbReference type="RefSeq" id="WP_137327503.1">
    <property type="nucleotide sequence ID" value="NZ_CP040058.1"/>
</dbReference>
<keyword evidence="1" id="KW-0812">Transmembrane</keyword>
<gene>
    <name evidence="2" type="ORF">AR1Y2_0441</name>
</gene>
<protein>
    <submittedName>
        <fullName evidence="2">Uncharacterized protein</fullName>
    </submittedName>
</protein>
<dbReference type="InterPro" id="IPR013783">
    <property type="entry name" value="Ig-like_fold"/>
</dbReference>
<dbReference type="OrthoDB" id="2061147at2"/>
<accession>A0A4P8IB95</accession>
<evidence type="ECO:0000313" key="2">
    <source>
        <dbReference type="EMBL" id="QCP33895.1"/>
    </source>
</evidence>
<evidence type="ECO:0000313" key="3">
    <source>
        <dbReference type="Proteomes" id="UP000298653"/>
    </source>
</evidence>
<reference evidence="2 3" key="1">
    <citation type="submission" date="2019-05" db="EMBL/GenBank/DDBJ databases">
        <title>Complete genome sequencing of Anaerostipes rhamnosivorans.</title>
        <authorList>
            <person name="Bui T.P.N."/>
            <person name="de Vos W.M."/>
        </authorList>
    </citation>
    <scope>NUCLEOTIDE SEQUENCE [LARGE SCALE GENOMIC DNA]</scope>
    <source>
        <strain evidence="2 3">1y2</strain>
    </source>
</reference>
<dbReference type="Gene3D" id="2.60.40.10">
    <property type="entry name" value="Immunoglobulins"/>
    <property type="match status" value="1"/>
</dbReference>
<keyword evidence="1" id="KW-0472">Membrane</keyword>
<dbReference type="EMBL" id="CP040058">
    <property type="protein sequence ID" value="QCP33895.1"/>
    <property type="molecule type" value="Genomic_DNA"/>
</dbReference>
<proteinExistence type="predicted"/>
<dbReference type="KEGG" id="arf:AR1Y2_0441"/>
<name>A0A4P8IB95_9FIRM</name>
<dbReference type="AlphaFoldDB" id="A0A4P8IB95"/>